<sequence>MGQVIPVPRRRRWYHGITETFAGKPAATTPVPAGSCPGRGALIATIMLAVASGAMIGFGVPTGTGWAWKLGLGGVVLSVVLLFILTRSIERRLWAVFFTFMAGAAGSLAAPVYSFTAAARVGDPAAGTGAEGSGMMSSGGSIATTLLWFLGAVIAAWLARQERRK</sequence>
<dbReference type="EMBL" id="JASNJE010000063">
    <property type="protein sequence ID" value="MDK3075901.1"/>
    <property type="molecule type" value="Genomic_DNA"/>
</dbReference>
<feature type="transmembrane region" description="Helical" evidence="1">
    <location>
        <begin position="135"/>
        <end position="159"/>
    </location>
</feature>
<comment type="caution">
    <text evidence="2">The sequence shown here is derived from an EMBL/GenBank/DDBJ whole genome shotgun (WGS) entry which is preliminary data.</text>
</comment>
<gene>
    <name evidence="2" type="ORF">QO034_22875</name>
</gene>
<feature type="transmembrane region" description="Helical" evidence="1">
    <location>
        <begin position="93"/>
        <end position="115"/>
    </location>
</feature>
<keyword evidence="1" id="KW-0812">Transmembrane</keyword>
<evidence type="ECO:0000256" key="1">
    <source>
        <dbReference type="SAM" id="Phobius"/>
    </source>
</evidence>
<name>A0ABT7FL63_9RHOB</name>
<evidence type="ECO:0000313" key="2">
    <source>
        <dbReference type="EMBL" id="MDK3075901.1"/>
    </source>
</evidence>
<proteinExistence type="predicted"/>
<accession>A0ABT7FL63</accession>
<feature type="transmembrane region" description="Helical" evidence="1">
    <location>
        <begin position="66"/>
        <end position="86"/>
    </location>
</feature>
<protein>
    <submittedName>
        <fullName evidence="2">Uncharacterized protein</fullName>
    </submittedName>
</protein>
<reference evidence="2 3" key="1">
    <citation type="submission" date="2023-05" db="EMBL/GenBank/DDBJ databases">
        <title>Sedimentitalea sp. nov. JM2-8.</title>
        <authorList>
            <person name="Huang J."/>
        </authorList>
    </citation>
    <scope>NUCLEOTIDE SEQUENCE [LARGE SCALE GENOMIC DNA]</scope>
    <source>
        <strain evidence="2 3">JM2-8</strain>
    </source>
</reference>
<feature type="transmembrane region" description="Helical" evidence="1">
    <location>
        <begin position="41"/>
        <end position="60"/>
    </location>
</feature>
<keyword evidence="1" id="KW-1133">Transmembrane helix</keyword>
<evidence type="ECO:0000313" key="3">
    <source>
        <dbReference type="Proteomes" id="UP001227126"/>
    </source>
</evidence>
<keyword evidence="1" id="KW-0472">Membrane</keyword>
<organism evidence="2 3">
    <name type="scientific">Sedimentitalea xiamensis</name>
    <dbReference type="NCBI Taxonomy" id="3050037"/>
    <lineage>
        <taxon>Bacteria</taxon>
        <taxon>Pseudomonadati</taxon>
        <taxon>Pseudomonadota</taxon>
        <taxon>Alphaproteobacteria</taxon>
        <taxon>Rhodobacterales</taxon>
        <taxon>Paracoccaceae</taxon>
        <taxon>Sedimentitalea</taxon>
    </lineage>
</organism>
<keyword evidence="3" id="KW-1185">Reference proteome</keyword>
<dbReference type="Proteomes" id="UP001227126">
    <property type="component" value="Unassembled WGS sequence"/>
</dbReference>